<reference evidence="1" key="2">
    <citation type="journal article" date="2024" name="Plant">
        <title>Genomic evolution and insights into agronomic trait innovations of Sesamum species.</title>
        <authorList>
            <person name="Miao H."/>
            <person name="Wang L."/>
            <person name="Qu L."/>
            <person name="Liu H."/>
            <person name="Sun Y."/>
            <person name="Le M."/>
            <person name="Wang Q."/>
            <person name="Wei S."/>
            <person name="Zheng Y."/>
            <person name="Lin W."/>
            <person name="Duan Y."/>
            <person name="Cao H."/>
            <person name="Xiong S."/>
            <person name="Wang X."/>
            <person name="Wei L."/>
            <person name="Li C."/>
            <person name="Ma Q."/>
            <person name="Ju M."/>
            <person name="Zhao R."/>
            <person name="Li G."/>
            <person name="Mu C."/>
            <person name="Tian Q."/>
            <person name="Mei H."/>
            <person name="Zhang T."/>
            <person name="Gao T."/>
            <person name="Zhang H."/>
        </authorList>
    </citation>
    <scope>NUCLEOTIDE SEQUENCE</scope>
    <source>
        <strain evidence="1">G02</strain>
    </source>
</reference>
<reference evidence="1" key="1">
    <citation type="submission" date="2020-06" db="EMBL/GenBank/DDBJ databases">
        <authorList>
            <person name="Li T."/>
            <person name="Hu X."/>
            <person name="Zhang T."/>
            <person name="Song X."/>
            <person name="Zhang H."/>
            <person name="Dai N."/>
            <person name="Sheng W."/>
            <person name="Hou X."/>
            <person name="Wei L."/>
        </authorList>
    </citation>
    <scope>NUCLEOTIDE SEQUENCE</scope>
    <source>
        <strain evidence="1">G02</strain>
        <tissue evidence="1">Leaf</tissue>
    </source>
</reference>
<proteinExistence type="predicted"/>
<gene>
    <name evidence="1" type="ORF">Sradi_5760800</name>
</gene>
<accession>A0AAW2L5M1</accession>
<evidence type="ECO:0008006" key="2">
    <source>
        <dbReference type="Google" id="ProtNLM"/>
    </source>
</evidence>
<comment type="caution">
    <text evidence="1">The sequence shown here is derived from an EMBL/GenBank/DDBJ whole genome shotgun (WGS) entry which is preliminary data.</text>
</comment>
<protein>
    <recommendedName>
        <fullName evidence="2">Reverse transcriptase domain-containing protein</fullName>
    </recommendedName>
</protein>
<dbReference type="Gene3D" id="3.10.10.10">
    <property type="entry name" value="HIV Type 1 Reverse Transcriptase, subunit A, domain 1"/>
    <property type="match status" value="1"/>
</dbReference>
<dbReference type="EMBL" id="JACGWJ010000026">
    <property type="protein sequence ID" value="KAL0313615.1"/>
    <property type="molecule type" value="Genomic_DNA"/>
</dbReference>
<dbReference type="AlphaFoldDB" id="A0AAW2L5M1"/>
<evidence type="ECO:0000313" key="1">
    <source>
        <dbReference type="EMBL" id="KAL0313615.1"/>
    </source>
</evidence>
<organism evidence="1">
    <name type="scientific">Sesamum radiatum</name>
    <name type="common">Black benniseed</name>
    <dbReference type="NCBI Taxonomy" id="300843"/>
    <lineage>
        <taxon>Eukaryota</taxon>
        <taxon>Viridiplantae</taxon>
        <taxon>Streptophyta</taxon>
        <taxon>Embryophyta</taxon>
        <taxon>Tracheophyta</taxon>
        <taxon>Spermatophyta</taxon>
        <taxon>Magnoliopsida</taxon>
        <taxon>eudicotyledons</taxon>
        <taxon>Gunneridae</taxon>
        <taxon>Pentapetalae</taxon>
        <taxon>asterids</taxon>
        <taxon>lamiids</taxon>
        <taxon>Lamiales</taxon>
        <taxon>Pedaliaceae</taxon>
        <taxon>Sesamum</taxon>
    </lineage>
</organism>
<name>A0AAW2L5M1_SESRA</name>
<sequence>MSEETRKEIVLCLQRNADIFAWTPQDLEGIGPRVITHYLNIDPSIKPVKWKKRHFRPEKDKIIRMKVDKLMRQDTLKRYSSPNGYPMLSSCLNLGGNGECVLISGILTKHALKISIPYHE</sequence>